<dbReference type="RefSeq" id="WP_141725497.1">
    <property type="nucleotide sequence ID" value="NZ_FMHW01000004.1"/>
</dbReference>
<name>A0A1C6TP73_9ACTN</name>
<dbReference type="Proteomes" id="UP000198959">
    <property type="component" value="Unassembled WGS sequence"/>
</dbReference>
<dbReference type="OrthoDB" id="3405503at2"/>
<evidence type="ECO:0000313" key="1">
    <source>
        <dbReference type="EMBL" id="SCL43387.1"/>
    </source>
</evidence>
<reference evidence="2" key="1">
    <citation type="submission" date="2016-06" db="EMBL/GenBank/DDBJ databases">
        <authorList>
            <person name="Varghese N."/>
            <person name="Submissions Spin"/>
        </authorList>
    </citation>
    <scope>NUCLEOTIDE SEQUENCE [LARGE SCALE GENOMIC DNA]</scope>
    <source>
        <strain evidence="2">DSM 43817</strain>
    </source>
</reference>
<accession>A0A1C6TP73</accession>
<dbReference type="STRING" id="145854.GA0074692_6856"/>
<gene>
    <name evidence="1" type="ORF">GA0074692_6856</name>
</gene>
<keyword evidence="2" id="KW-1185">Reference proteome</keyword>
<evidence type="ECO:0000313" key="2">
    <source>
        <dbReference type="Proteomes" id="UP000198959"/>
    </source>
</evidence>
<proteinExistence type="predicted"/>
<dbReference type="EMBL" id="FMHW01000004">
    <property type="protein sequence ID" value="SCL43387.1"/>
    <property type="molecule type" value="Genomic_DNA"/>
</dbReference>
<sequence>MSPHRRPVPLWYALLAILVSTLAVAGTGIWYTHHAQEEADHRWCELLTVLSDRSPPPETDRGRRIAQEIGELRSSLGCPP</sequence>
<organism evidence="1 2">
    <name type="scientific">Micromonospora pallida</name>
    <dbReference type="NCBI Taxonomy" id="145854"/>
    <lineage>
        <taxon>Bacteria</taxon>
        <taxon>Bacillati</taxon>
        <taxon>Actinomycetota</taxon>
        <taxon>Actinomycetes</taxon>
        <taxon>Micromonosporales</taxon>
        <taxon>Micromonosporaceae</taxon>
        <taxon>Micromonospora</taxon>
    </lineage>
</organism>
<dbReference type="AlphaFoldDB" id="A0A1C6TP73"/>
<protein>
    <submittedName>
        <fullName evidence="1">Uncharacterized protein</fullName>
    </submittedName>
</protein>